<dbReference type="Gene3D" id="1.10.3450.10">
    <property type="entry name" value="TTHA0068-like"/>
    <property type="match status" value="1"/>
</dbReference>
<gene>
    <name evidence="2" type="ORF">ERX40_03785</name>
</gene>
<keyword evidence="3" id="KW-1185">Reference proteome</keyword>
<dbReference type="PANTHER" id="PTHR34796:SF1">
    <property type="entry name" value="EXPRESSED PROTEIN"/>
    <property type="match status" value="1"/>
</dbReference>
<organism evidence="2 3">
    <name type="scientific">Macrococcus carouselicus</name>
    <dbReference type="NCBI Taxonomy" id="69969"/>
    <lineage>
        <taxon>Bacteria</taxon>
        <taxon>Bacillati</taxon>
        <taxon>Bacillota</taxon>
        <taxon>Bacilli</taxon>
        <taxon>Bacillales</taxon>
        <taxon>Staphylococcaceae</taxon>
        <taxon>Macrococcus</taxon>
    </lineage>
</organism>
<accession>A0A9Q8CP28</accession>
<dbReference type="Proteomes" id="UP000295280">
    <property type="component" value="Unassembled WGS sequence"/>
</dbReference>
<protein>
    <submittedName>
        <fullName evidence="2">DUF309 domain-containing protein</fullName>
    </submittedName>
</protein>
<dbReference type="InterPro" id="IPR023203">
    <property type="entry name" value="TTHA0068_sf"/>
</dbReference>
<sequence>MLHRNIIDVYLKFFDEMQQQVKRTFKCIQFHFVHKFSFPGSVVMLNDYVDYYYYFLHARHYFECHEIMEDAWKNKVKYHKNDLEVGLILLATSQYHLRRGNIKGAQTCLRKAHAILENKKGHLMSAGLETTVLSLLAEQLTSTQYEPLSLPLTDDMRIALKKRHPDFEVRSESDARWIHYHKTRDRQAVIAARAQSMRDKHPVDDAPGKRHND</sequence>
<feature type="compositionally biased region" description="Basic and acidic residues" evidence="1">
    <location>
        <begin position="196"/>
        <end position="213"/>
    </location>
</feature>
<evidence type="ECO:0000313" key="3">
    <source>
        <dbReference type="Proteomes" id="UP000295280"/>
    </source>
</evidence>
<dbReference type="OrthoDB" id="165483at2"/>
<dbReference type="PANTHER" id="PTHR34796">
    <property type="entry name" value="EXPRESSED PROTEIN"/>
    <property type="match status" value="1"/>
</dbReference>
<dbReference type="Pfam" id="PF03745">
    <property type="entry name" value="DUF309"/>
    <property type="match status" value="1"/>
</dbReference>
<dbReference type="InterPro" id="IPR005500">
    <property type="entry name" value="DUF309"/>
</dbReference>
<feature type="region of interest" description="Disordered" evidence="1">
    <location>
        <begin position="193"/>
        <end position="213"/>
    </location>
</feature>
<dbReference type="EMBL" id="SCWD01000001">
    <property type="protein sequence ID" value="TDM04299.1"/>
    <property type="molecule type" value="Genomic_DNA"/>
</dbReference>
<reference evidence="2 3" key="1">
    <citation type="submission" date="2019-01" db="EMBL/GenBank/DDBJ databases">
        <title>Draft genome sequences of the type strains of six Macrococcus species.</title>
        <authorList>
            <person name="Mazhar S."/>
            <person name="Altermann E."/>
            <person name="Hill C."/>
            <person name="Mcauliffe O."/>
        </authorList>
    </citation>
    <scope>NUCLEOTIDE SEQUENCE [LARGE SCALE GENOMIC DNA]</scope>
    <source>
        <strain evidence="2 3">ATCC 51828</strain>
    </source>
</reference>
<proteinExistence type="predicted"/>
<comment type="caution">
    <text evidence="2">The sequence shown here is derived from an EMBL/GenBank/DDBJ whole genome shotgun (WGS) entry which is preliminary data.</text>
</comment>
<name>A0A9Q8CP28_9STAP</name>
<evidence type="ECO:0000313" key="2">
    <source>
        <dbReference type="EMBL" id="TDM04299.1"/>
    </source>
</evidence>
<dbReference type="SUPFAM" id="SSF140663">
    <property type="entry name" value="TTHA0068-like"/>
    <property type="match status" value="1"/>
</dbReference>
<dbReference type="AlphaFoldDB" id="A0A9Q8CP28"/>
<evidence type="ECO:0000256" key="1">
    <source>
        <dbReference type="SAM" id="MobiDB-lite"/>
    </source>
</evidence>